<proteinExistence type="predicted"/>
<dbReference type="Proteomes" id="UP000681720">
    <property type="component" value="Unassembled WGS sequence"/>
</dbReference>
<keyword evidence="1" id="KW-0175">Coiled coil</keyword>
<dbReference type="EMBL" id="CAJOBJ010321542">
    <property type="protein sequence ID" value="CAF5171894.1"/>
    <property type="molecule type" value="Genomic_DNA"/>
</dbReference>
<accession>A0A8S3GS92</accession>
<gene>
    <name evidence="2" type="ORF">GIL414_LOCUS66902</name>
</gene>
<reference evidence="2" key="1">
    <citation type="submission" date="2021-02" db="EMBL/GenBank/DDBJ databases">
        <authorList>
            <person name="Nowell W R."/>
        </authorList>
    </citation>
    <scope>NUCLEOTIDE SEQUENCE</scope>
</reference>
<organism evidence="2 3">
    <name type="scientific">Rotaria magnacalcarata</name>
    <dbReference type="NCBI Taxonomy" id="392030"/>
    <lineage>
        <taxon>Eukaryota</taxon>
        <taxon>Metazoa</taxon>
        <taxon>Spiralia</taxon>
        <taxon>Gnathifera</taxon>
        <taxon>Rotifera</taxon>
        <taxon>Eurotatoria</taxon>
        <taxon>Bdelloidea</taxon>
        <taxon>Philodinida</taxon>
        <taxon>Philodinidae</taxon>
        <taxon>Rotaria</taxon>
    </lineage>
</organism>
<name>A0A8S3GS92_9BILA</name>
<evidence type="ECO:0000256" key="1">
    <source>
        <dbReference type="SAM" id="Coils"/>
    </source>
</evidence>
<feature type="coiled-coil region" evidence="1">
    <location>
        <begin position="4"/>
        <end position="31"/>
    </location>
</feature>
<dbReference type="AlphaFoldDB" id="A0A8S3GS92"/>
<evidence type="ECO:0000313" key="3">
    <source>
        <dbReference type="Proteomes" id="UP000681720"/>
    </source>
</evidence>
<evidence type="ECO:0000313" key="2">
    <source>
        <dbReference type="EMBL" id="CAF5171894.1"/>
    </source>
</evidence>
<comment type="caution">
    <text evidence="2">The sequence shown here is derived from an EMBL/GenBank/DDBJ whole genome shotgun (WGS) entry which is preliminary data.</text>
</comment>
<sequence>MVNNEQIKLDIEELQRDVDDLKRMQQEHISKSDTNPLASPFDDLDEEHVAGLKKKNTKIIGSIVERFQELYDHLYVLDKNLFISAMVKYLHIFMNATYYDDPTKDHSGPAACQGDELSYYKENFWSSTDNGCEVISNYSHGYVLE</sequence>
<protein>
    <submittedName>
        <fullName evidence="2">Uncharacterized protein</fullName>
    </submittedName>
</protein>
<feature type="non-terminal residue" evidence="2">
    <location>
        <position position="1"/>
    </location>
</feature>